<name>A0A833UVA2_JUGRE</name>
<keyword evidence="1" id="KW-0413">Isomerase</keyword>
<evidence type="ECO:0000313" key="6">
    <source>
        <dbReference type="Proteomes" id="UP000619265"/>
    </source>
</evidence>
<dbReference type="Gramene" id="Jr10_20870_p1">
    <property type="protein sequence ID" value="cds.Jr10_20870_p1"/>
    <property type="gene ID" value="Jr10_20870"/>
</dbReference>
<dbReference type="InterPro" id="IPR036291">
    <property type="entry name" value="NAD(P)-bd_dom_sf"/>
</dbReference>
<dbReference type="GO" id="GO:0006631">
    <property type="term" value="P:fatty acid metabolic process"/>
    <property type="evidence" value="ECO:0007669"/>
    <property type="project" value="InterPro"/>
</dbReference>
<dbReference type="PANTHER" id="PTHR23309:SF49">
    <property type="entry name" value="PEROXISOMAL BIFUNCTIONAL ENZYME"/>
    <property type="match status" value="1"/>
</dbReference>
<dbReference type="GO" id="GO:0016853">
    <property type="term" value="F:isomerase activity"/>
    <property type="evidence" value="ECO:0007669"/>
    <property type="project" value="UniProtKB-KW"/>
</dbReference>
<keyword evidence="2" id="KW-0456">Lyase</keyword>
<gene>
    <name evidence="5" type="ORF">F2P56_023019</name>
</gene>
<evidence type="ECO:0000256" key="2">
    <source>
        <dbReference type="ARBA" id="ARBA00023239"/>
    </source>
</evidence>
<dbReference type="Gene3D" id="3.40.50.720">
    <property type="entry name" value="NAD(P)-binding Rossmann-like Domain"/>
    <property type="match status" value="1"/>
</dbReference>
<comment type="caution">
    <text evidence="5">The sequence shown here is derived from an EMBL/GenBank/DDBJ whole genome shotgun (WGS) entry which is preliminary data.</text>
</comment>
<dbReference type="GO" id="GO:0070403">
    <property type="term" value="F:NAD+ binding"/>
    <property type="evidence" value="ECO:0007669"/>
    <property type="project" value="InterPro"/>
</dbReference>
<evidence type="ECO:0000313" key="5">
    <source>
        <dbReference type="EMBL" id="KAF5459029.1"/>
    </source>
</evidence>
<reference evidence="5" key="1">
    <citation type="submission" date="2015-10" db="EMBL/GenBank/DDBJ databases">
        <authorList>
            <person name="Martinez-Garcia P.J."/>
            <person name="Crepeau M.W."/>
            <person name="Puiu D."/>
            <person name="Gonzalez-Ibeas D."/>
            <person name="Whalen J."/>
            <person name="Stevens K."/>
            <person name="Paul R."/>
            <person name="Butterfield T."/>
            <person name="Britton M."/>
            <person name="Reagan R."/>
            <person name="Chakraborty S."/>
            <person name="Walawage S.L."/>
            <person name="Vasquez-Gross H.A."/>
            <person name="Cardeno C."/>
            <person name="Famula R."/>
            <person name="Pratt K."/>
            <person name="Kuruganti S."/>
            <person name="Aradhya M.K."/>
            <person name="Leslie C.A."/>
            <person name="Dandekar A.M."/>
            <person name="Salzberg S.L."/>
            <person name="Wegrzyn J.L."/>
            <person name="Langley C.H."/>
            <person name="Neale D.B."/>
        </authorList>
    </citation>
    <scope>NUCLEOTIDE SEQUENCE</scope>
    <source>
        <tissue evidence="5">Leaves</tissue>
    </source>
</reference>
<dbReference type="EMBL" id="LIHL02000010">
    <property type="protein sequence ID" value="KAF5459029.1"/>
    <property type="molecule type" value="Genomic_DNA"/>
</dbReference>
<dbReference type="Pfam" id="PF02737">
    <property type="entry name" value="3HCDH_N"/>
    <property type="match status" value="1"/>
</dbReference>
<organism evidence="5 6">
    <name type="scientific">Juglans regia</name>
    <name type="common">English walnut</name>
    <dbReference type="NCBI Taxonomy" id="51240"/>
    <lineage>
        <taxon>Eukaryota</taxon>
        <taxon>Viridiplantae</taxon>
        <taxon>Streptophyta</taxon>
        <taxon>Embryophyta</taxon>
        <taxon>Tracheophyta</taxon>
        <taxon>Spermatophyta</taxon>
        <taxon>Magnoliopsida</taxon>
        <taxon>eudicotyledons</taxon>
        <taxon>Gunneridae</taxon>
        <taxon>Pentapetalae</taxon>
        <taxon>rosids</taxon>
        <taxon>fabids</taxon>
        <taxon>Fagales</taxon>
        <taxon>Juglandaceae</taxon>
        <taxon>Juglans</taxon>
    </lineage>
</organism>
<dbReference type="GO" id="GO:0016829">
    <property type="term" value="F:lyase activity"/>
    <property type="evidence" value="ECO:0007669"/>
    <property type="project" value="UniProtKB-KW"/>
</dbReference>
<dbReference type="InterPro" id="IPR006176">
    <property type="entry name" value="3-OHacyl-CoA_DH_NAD-bd"/>
</dbReference>
<evidence type="ECO:0000256" key="3">
    <source>
        <dbReference type="ARBA" id="ARBA00023268"/>
    </source>
</evidence>
<feature type="domain" description="3-hydroxyacyl-CoA dehydrogenase NAD binding" evidence="4">
    <location>
        <begin position="1"/>
        <end position="129"/>
    </location>
</feature>
<sequence>MGSGIATALMLGNIYVVLKEVNSEYLLKGIRTIEANVRGLVTKGKLTQDKAEKTLSLLKGVLDYSDFKEVDMVIEAVIENVPLKQKIFGEIEKVCPAHCILATNTSTIDLNLVGEKTSSQDRIVGAHFFRLLYFPSVIHACYHPLYRCKG</sequence>
<keyword evidence="3" id="KW-0511">Multifunctional enzyme</keyword>
<evidence type="ECO:0000256" key="1">
    <source>
        <dbReference type="ARBA" id="ARBA00023235"/>
    </source>
</evidence>
<dbReference type="SUPFAM" id="SSF51735">
    <property type="entry name" value="NAD(P)-binding Rossmann-fold domains"/>
    <property type="match status" value="1"/>
</dbReference>
<dbReference type="PANTHER" id="PTHR23309">
    <property type="entry name" value="3-HYDROXYACYL-COA DEHYROGENASE"/>
    <property type="match status" value="1"/>
</dbReference>
<dbReference type="Proteomes" id="UP000619265">
    <property type="component" value="Unassembled WGS sequence"/>
</dbReference>
<reference evidence="5" key="2">
    <citation type="submission" date="2020-03" db="EMBL/GenBank/DDBJ databases">
        <title>Walnut 2.0.</title>
        <authorList>
            <person name="Marrano A."/>
            <person name="Britton M."/>
            <person name="Zimin A.V."/>
            <person name="Zaini P.A."/>
            <person name="Workman R."/>
            <person name="Puiu D."/>
            <person name="Bianco L."/>
            <person name="Allen B.J."/>
            <person name="Troggio M."/>
            <person name="Leslie C.A."/>
            <person name="Timp W."/>
            <person name="Dendekar A."/>
            <person name="Salzberg S.L."/>
            <person name="Neale D.B."/>
        </authorList>
    </citation>
    <scope>NUCLEOTIDE SEQUENCE</scope>
    <source>
        <tissue evidence="5">Leaves</tissue>
    </source>
</reference>
<dbReference type="AlphaFoldDB" id="A0A833UVA2"/>
<accession>A0A833UVA2</accession>
<protein>
    <recommendedName>
        <fullName evidence="4">3-hydroxyacyl-CoA dehydrogenase NAD binding domain-containing protein</fullName>
    </recommendedName>
</protein>
<proteinExistence type="predicted"/>
<evidence type="ECO:0000259" key="4">
    <source>
        <dbReference type="Pfam" id="PF02737"/>
    </source>
</evidence>